<dbReference type="CDD" id="cd06461">
    <property type="entry name" value="M2_ACE"/>
    <property type="match status" value="1"/>
</dbReference>
<evidence type="ECO:0000256" key="2">
    <source>
        <dbReference type="ARBA" id="ARBA00022729"/>
    </source>
</evidence>
<comment type="similarity">
    <text evidence="1 5 6">Belongs to the peptidase M2 family.</text>
</comment>
<evidence type="ECO:0000313" key="8">
    <source>
        <dbReference type="Proteomes" id="UP000695000"/>
    </source>
</evidence>
<dbReference type="RefSeq" id="XP_017782040.1">
    <property type="nucleotide sequence ID" value="XM_017926551.1"/>
</dbReference>
<keyword evidence="6" id="KW-0121">Carboxypeptidase</keyword>
<dbReference type="InterPro" id="IPR001548">
    <property type="entry name" value="Peptidase_M2"/>
</dbReference>
<dbReference type="Proteomes" id="UP000695000">
    <property type="component" value="Unplaced"/>
</dbReference>
<dbReference type="Pfam" id="PF01401">
    <property type="entry name" value="Peptidase_M2"/>
    <property type="match status" value="1"/>
</dbReference>
<keyword evidence="3 5" id="KW-1015">Disulfide bond</keyword>
<comment type="caution">
    <text evidence="5">Lacks conserved residue(s) required for the propagation of feature annotation.</text>
</comment>
<gene>
    <name evidence="9 10" type="primary">LOC108566581</name>
</gene>
<proteinExistence type="inferred from homology"/>
<evidence type="ECO:0000256" key="4">
    <source>
        <dbReference type="ARBA" id="ARBA00023180"/>
    </source>
</evidence>
<dbReference type="PRINTS" id="PR00791">
    <property type="entry name" value="PEPDIPTASEA"/>
</dbReference>
<keyword evidence="8" id="KW-1185">Reference proteome</keyword>
<evidence type="ECO:0000256" key="3">
    <source>
        <dbReference type="ARBA" id="ARBA00023157"/>
    </source>
</evidence>
<keyword evidence="6" id="KW-0862">Zinc</keyword>
<keyword evidence="6" id="KW-0482">Metalloprotease</keyword>
<keyword evidence="4 6" id="KW-0325">Glycoprotein</keyword>
<reference evidence="9 10" key="1">
    <citation type="submission" date="2025-05" db="UniProtKB">
        <authorList>
            <consortium name="RefSeq"/>
        </authorList>
    </citation>
    <scope>IDENTIFICATION</scope>
    <source>
        <tissue evidence="9 10">Whole Larva</tissue>
    </source>
</reference>
<dbReference type="PANTHER" id="PTHR10514">
    <property type="entry name" value="ANGIOTENSIN-CONVERTING ENZYME"/>
    <property type="match status" value="1"/>
</dbReference>
<evidence type="ECO:0000313" key="10">
    <source>
        <dbReference type="RefSeq" id="XP_017782040.1"/>
    </source>
</evidence>
<dbReference type="PANTHER" id="PTHR10514:SF27">
    <property type="entry name" value="ANGIOTENSIN-CONVERTING ENZYME"/>
    <property type="match status" value="1"/>
</dbReference>
<evidence type="ECO:0000313" key="9">
    <source>
        <dbReference type="RefSeq" id="XP_017782039.1"/>
    </source>
</evidence>
<protein>
    <recommendedName>
        <fullName evidence="6">Angiotensin-converting enzyme</fullName>
        <ecNumber evidence="6">3.4.-.-</ecNumber>
    </recommendedName>
</protein>
<dbReference type="EC" id="3.4.-.-" evidence="6"/>
<name>A0ABM1N5E0_NICVS</name>
<keyword evidence="6" id="KW-0645">Protease</keyword>
<evidence type="ECO:0000256" key="1">
    <source>
        <dbReference type="ARBA" id="ARBA00008139"/>
    </source>
</evidence>
<sequence length="613" mass="73483">MLRLIWVFGLFALLDAQRHSEELLKDFIENEYEAEYTKLTHDTMMSLYDYFTNSSLDRWNYYLNENSKKMQFEYEAYQEWFKDWKLEDIKDPLLRRKVMFAKDINEAILGTETSEYTVIIEQMRKLSDISLCPIFNQTCKEGSEEVMDISKMNKQQISENVRLYAFLAQRQQNTKERRHLWSRYLDLSNKIAKLLGFKNKMEQWTYVYEMENFEASIEKLWTDSHPLLMKLHKYLFNDCRKMFGKKSFGDDYLIPYFHLDDYLSFADVPYPDIRPLQISAIILYNNYTLHDIGRLVNDFYLSLGLEDVTVSMQNDSVLTEYPPTNMNCQASSWDMFDKKTYRLMFCGTPNYYSYIQLHHELGHIQYDILYKEQPSVFRMGTTFAFHEAIGETFLLSTYSQRYFLDRGLIDKEFHSKESLVNKMMFMAKQRLLFLPHGYLVDKWRWDVFTGKTTEENWNKSWWDLRREIQMVKAPVNITEEHLDPLFNFHIAYDQQYVNYFLATYLQFQLHRGFCQIAGEYDPKNKSSKPLHDCNYYGNKEVGARIRQGLSYGRSKPWYEVLDALIGERELKADAMIEYFEPLAEFLDEQNAVSHINQSVYLFFYLVCLHLLLF</sequence>
<evidence type="ECO:0000256" key="6">
    <source>
        <dbReference type="RuleBase" id="RU361144"/>
    </source>
</evidence>
<evidence type="ECO:0000256" key="7">
    <source>
        <dbReference type="SAM" id="SignalP"/>
    </source>
</evidence>
<feature type="chain" id="PRO_5045022762" description="Angiotensin-converting enzyme" evidence="7">
    <location>
        <begin position="17"/>
        <end position="613"/>
    </location>
</feature>
<dbReference type="RefSeq" id="XP_017782039.1">
    <property type="nucleotide sequence ID" value="XM_017926550.1"/>
</dbReference>
<dbReference type="SUPFAM" id="SSF55486">
    <property type="entry name" value="Metalloproteases ('zincins'), catalytic domain"/>
    <property type="match status" value="1"/>
</dbReference>
<keyword evidence="6" id="KW-0479">Metal-binding</keyword>
<feature type="disulfide bond" evidence="5">
    <location>
        <begin position="328"/>
        <end position="346"/>
    </location>
</feature>
<feature type="signal peptide" evidence="7">
    <location>
        <begin position="1"/>
        <end position="16"/>
    </location>
</feature>
<comment type="cofactor">
    <cofactor evidence="6">
        <name>Zn(2+)</name>
        <dbReference type="ChEBI" id="CHEBI:29105"/>
    </cofactor>
    <text evidence="6">Binds 1 zinc ion per subunit.</text>
</comment>
<keyword evidence="6" id="KW-0378">Hydrolase</keyword>
<dbReference type="PROSITE" id="PS52011">
    <property type="entry name" value="PEPTIDASE_M2"/>
    <property type="match status" value="1"/>
</dbReference>
<accession>A0ABM1N5E0</accession>
<keyword evidence="2 7" id="KW-0732">Signal</keyword>
<organism evidence="8 10">
    <name type="scientific">Nicrophorus vespilloides</name>
    <name type="common">Boreal carrion beetle</name>
    <dbReference type="NCBI Taxonomy" id="110193"/>
    <lineage>
        <taxon>Eukaryota</taxon>
        <taxon>Metazoa</taxon>
        <taxon>Ecdysozoa</taxon>
        <taxon>Arthropoda</taxon>
        <taxon>Hexapoda</taxon>
        <taxon>Insecta</taxon>
        <taxon>Pterygota</taxon>
        <taxon>Neoptera</taxon>
        <taxon>Endopterygota</taxon>
        <taxon>Coleoptera</taxon>
        <taxon>Polyphaga</taxon>
        <taxon>Staphyliniformia</taxon>
        <taxon>Silphidae</taxon>
        <taxon>Nicrophorinae</taxon>
        <taxon>Nicrophorus</taxon>
    </lineage>
</organism>
<evidence type="ECO:0000256" key="5">
    <source>
        <dbReference type="PROSITE-ProRule" id="PRU01355"/>
    </source>
</evidence>
<dbReference type="GeneID" id="108566581"/>